<keyword evidence="3" id="KW-0813">Transport</keyword>
<dbReference type="Proteomes" id="UP000195540">
    <property type="component" value="Chromosome"/>
</dbReference>
<keyword evidence="5" id="KW-0997">Cell inner membrane</keyword>
<evidence type="ECO:0000256" key="10">
    <source>
        <dbReference type="SAM" id="Phobius"/>
    </source>
</evidence>
<dbReference type="PANTHER" id="PTHR33446">
    <property type="entry name" value="PROTEIN TONB-RELATED"/>
    <property type="match status" value="1"/>
</dbReference>
<comment type="subcellular location">
    <subcellularLocation>
        <location evidence="1">Cell inner membrane</location>
        <topology evidence="1">Single-pass membrane protein</topology>
        <orientation evidence="1">Periplasmic side</orientation>
    </subcellularLocation>
</comment>
<dbReference type="NCBIfam" id="TIGR01352">
    <property type="entry name" value="tonB_Cterm"/>
    <property type="match status" value="1"/>
</dbReference>
<dbReference type="OrthoDB" id="8703302at2"/>
<dbReference type="RefSeq" id="WP_004248270.1">
    <property type="nucleotide sequence ID" value="NZ_ABFDCH020000056.1"/>
</dbReference>
<evidence type="ECO:0000256" key="4">
    <source>
        <dbReference type="ARBA" id="ARBA00022475"/>
    </source>
</evidence>
<reference evidence="12 15" key="1">
    <citation type="submission" date="2017-05" db="EMBL/GenBank/DDBJ databases">
        <title>Whole genome sequencing of Proteus mirabilis AR_0155.</title>
        <authorList>
            <person name="Conlan S."/>
            <person name="Thomas P.J."/>
            <person name="Mullikin J."/>
            <person name="Frank K.M."/>
            <person name="Segre J.A."/>
        </authorList>
    </citation>
    <scope>NUCLEOTIDE SEQUENCE [LARGE SCALE GENOMIC DNA]</scope>
    <source>
        <strain evidence="12 15">AR_0155</strain>
    </source>
</reference>
<dbReference type="SUPFAM" id="SSF74653">
    <property type="entry name" value="TolA/TonB C-terminal domain"/>
    <property type="match status" value="1"/>
</dbReference>
<evidence type="ECO:0000259" key="11">
    <source>
        <dbReference type="PROSITE" id="PS52015"/>
    </source>
</evidence>
<evidence type="ECO:0000313" key="12">
    <source>
        <dbReference type="EMBL" id="ARX36492.1"/>
    </source>
</evidence>
<dbReference type="GO" id="GO:0031992">
    <property type="term" value="F:energy transducer activity"/>
    <property type="evidence" value="ECO:0007669"/>
    <property type="project" value="TreeGrafter"/>
</dbReference>
<proteinExistence type="inferred from homology"/>
<dbReference type="OMA" id="SKMNWKS"/>
<dbReference type="PROSITE" id="PS52015">
    <property type="entry name" value="TONB_CTD"/>
    <property type="match status" value="1"/>
</dbReference>
<evidence type="ECO:0000313" key="13">
    <source>
        <dbReference type="EMBL" id="EKW9776486.1"/>
    </source>
</evidence>
<evidence type="ECO:0000256" key="3">
    <source>
        <dbReference type="ARBA" id="ARBA00022448"/>
    </source>
</evidence>
<keyword evidence="9 10" id="KW-0472">Membrane</keyword>
<evidence type="ECO:0000313" key="17">
    <source>
        <dbReference type="Proteomes" id="UP001171165"/>
    </source>
</evidence>
<dbReference type="Pfam" id="PF03544">
    <property type="entry name" value="TonB_C"/>
    <property type="match status" value="1"/>
</dbReference>
<organism evidence="13 17">
    <name type="scientific">Proteus mirabilis</name>
    <dbReference type="NCBI Taxonomy" id="584"/>
    <lineage>
        <taxon>Bacteria</taxon>
        <taxon>Pseudomonadati</taxon>
        <taxon>Pseudomonadota</taxon>
        <taxon>Gammaproteobacteria</taxon>
        <taxon>Enterobacterales</taxon>
        <taxon>Morganellaceae</taxon>
        <taxon>Proteus</taxon>
    </lineage>
</organism>
<dbReference type="GO" id="GO:0098797">
    <property type="term" value="C:plasma membrane protein complex"/>
    <property type="evidence" value="ECO:0007669"/>
    <property type="project" value="TreeGrafter"/>
</dbReference>
<accession>A0A1Z1T0E8</accession>
<dbReference type="GO" id="GO:0055085">
    <property type="term" value="P:transmembrane transport"/>
    <property type="evidence" value="ECO:0007669"/>
    <property type="project" value="InterPro"/>
</dbReference>
<dbReference type="Gene3D" id="3.30.1150.10">
    <property type="match status" value="1"/>
</dbReference>
<evidence type="ECO:0000256" key="9">
    <source>
        <dbReference type="ARBA" id="ARBA00023136"/>
    </source>
</evidence>
<reference evidence="14 16" key="2">
    <citation type="submission" date="2018-06" db="EMBL/GenBank/DDBJ databases">
        <authorList>
            <consortium name="Pathogen Informatics"/>
            <person name="Doyle S."/>
        </authorList>
    </citation>
    <scope>NUCLEOTIDE SEQUENCE [LARGE SCALE GENOMIC DNA]</scope>
    <source>
        <strain evidence="14 16">NCTC11938</strain>
    </source>
</reference>
<name>A0A1Z1T0E8_PROMI</name>
<sequence>MLISSSVNQMAQLQPCRYSGFILSIVFHFTLVISYFYITQQRPVIIHQPAPAVMLSLSENVQAVNKEKQIVGVDQQMAVASQKKQQQEIAEKQPNLIINENADILLEKPKKVLQNQTSVKVAPSIAPTKPSPIVSENVSSLSAPSTSHSVAKQQANDVSANYDSDANKEADALALWQAKAKGHLNRYKAYPEEAKRKGRTGAPKVRFIVDGQGYVIACELINSSGVRSLDKEAQSVIKRAQPLPKPPEELLFNGQITIEMAIEFSTLTL</sequence>
<evidence type="ECO:0000256" key="1">
    <source>
        <dbReference type="ARBA" id="ARBA00004383"/>
    </source>
</evidence>
<comment type="similarity">
    <text evidence="2">Belongs to the TonB family.</text>
</comment>
<dbReference type="InterPro" id="IPR037682">
    <property type="entry name" value="TonB_C"/>
</dbReference>
<keyword evidence="4" id="KW-1003">Cell membrane</keyword>
<dbReference type="EMBL" id="CP021694">
    <property type="protein sequence ID" value="ARX36492.1"/>
    <property type="molecule type" value="Genomic_DNA"/>
</dbReference>
<evidence type="ECO:0000256" key="6">
    <source>
        <dbReference type="ARBA" id="ARBA00022692"/>
    </source>
</evidence>
<keyword evidence="6 10" id="KW-0812">Transmembrane</keyword>
<protein>
    <submittedName>
        <fullName evidence="13">Energy transducer TonB</fullName>
    </submittedName>
    <submittedName>
        <fullName evidence="14">TonB-like protein</fullName>
    </submittedName>
</protein>
<evidence type="ECO:0000256" key="5">
    <source>
        <dbReference type="ARBA" id="ARBA00022519"/>
    </source>
</evidence>
<evidence type="ECO:0000256" key="8">
    <source>
        <dbReference type="ARBA" id="ARBA00022989"/>
    </source>
</evidence>
<feature type="domain" description="TonB C-terminal" evidence="11">
    <location>
        <begin position="175"/>
        <end position="269"/>
    </location>
</feature>
<dbReference type="InterPro" id="IPR051045">
    <property type="entry name" value="TonB-dependent_transducer"/>
</dbReference>
<dbReference type="GO" id="GO:0015031">
    <property type="term" value="P:protein transport"/>
    <property type="evidence" value="ECO:0007669"/>
    <property type="project" value="UniProtKB-KW"/>
</dbReference>
<dbReference type="InterPro" id="IPR006260">
    <property type="entry name" value="TonB/TolA_C"/>
</dbReference>
<dbReference type="EMBL" id="UGTS01000006">
    <property type="protein sequence ID" value="SUC40226.1"/>
    <property type="molecule type" value="Genomic_DNA"/>
</dbReference>
<evidence type="ECO:0000313" key="16">
    <source>
        <dbReference type="Proteomes" id="UP000254191"/>
    </source>
</evidence>
<gene>
    <name evidence="12" type="ORF">AM402_10255</name>
    <name evidence="14" type="ORF">NCTC11938_04516</name>
    <name evidence="13" type="ORF">PW210_002314</name>
</gene>
<dbReference type="Proteomes" id="UP001171165">
    <property type="component" value="Unassembled WGS sequence"/>
</dbReference>
<dbReference type="EMBL" id="ABKSPD020000007">
    <property type="protein sequence ID" value="EKW9776486.1"/>
    <property type="molecule type" value="Genomic_DNA"/>
</dbReference>
<keyword evidence="8 10" id="KW-1133">Transmembrane helix</keyword>
<dbReference type="PANTHER" id="PTHR33446:SF2">
    <property type="entry name" value="PROTEIN TONB"/>
    <property type="match status" value="1"/>
</dbReference>
<feature type="transmembrane region" description="Helical" evidence="10">
    <location>
        <begin position="20"/>
        <end position="38"/>
    </location>
</feature>
<evidence type="ECO:0000313" key="14">
    <source>
        <dbReference type="EMBL" id="SUC40226.1"/>
    </source>
</evidence>
<dbReference type="AlphaFoldDB" id="A0A1Z1T0E8"/>
<evidence type="ECO:0000256" key="2">
    <source>
        <dbReference type="ARBA" id="ARBA00006555"/>
    </source>
</evidence>
<dbReference type="KEGG" id="pvl:AOB99_09700"/>
<evidence type="ECO:0000256" key="7">
    <source>
        <dbReference type="ARBA" id="ARBA00022927"/>
    </source>
</evidence>
<dbReference type="Proteomes" id="UP000254191">
    <property type="component" value="Unassembled WGS sequence"/>
</dbReference>
<reference evidence="13" key="3">
    <citation type="submission" date="2023-06" db="EMBL/GenBank/DDBJ databases">
        <authorList>
            <consortium name="Clinical and Environmental Microbiology Branch: Whole genome sequencing antimicrobial resistance pathogens in the healthcare setting"/>
        </authorList>
    </citation>
    <scope>NUCLEOTIDE SEQUENCE</scope>
    <source>
        <strain evidence="13">Microbial</strain>
    </source>
</reference>
<keyword evidence="7" id="KW-0653">Protein transport</keyword>
<dbReference type="STRING" id="584.AOUC001_07820"/>
<evidence type="ECO:0000313" key="15">
    <source>
        <dbReference type="Proteomes" id="UP000195540"/>
    </source>
</evidence>